<name>K8F1J1_9CHLO</name>
<proteinExistence type="predicted"/>
<reference evidence="1 2" key="1">
    <citation type="submission" date="2011-10" db="EMBL/GenBank/DDBJ databases">
        <authorList>
            <person name="Genoscope - CEA"/>
        </authorList>
    </citation>
    <scope>NUCLEOTIDE SEQUENCE [LARGE SCALE GENOMIC DNA]</scope>
    <source>
        <strain evidence="1 2">RCC 1105</strain>
    </source>
</reference>
<geneLocation type="chloroplast" evidence="1"/>
<keyword evidence="2" id="KW-1185">Reference proteome</keyword>
<accession>K8F1J1</accession>
<dbReference type="RefSeq" id="YP_009056900.1">
    <property type="nucleotide sequence ID" value="NC_024811.1"/>
</dbReference>
<evidence type="ECO:0000313" key="2">
    <source>
        <dbReference type="Proteomes" id="UP000198341"/>
    </source>
</evidence>
<protein>
    <submittedName>
        <fullName evidence="1">N/a</fullName>
    </submittedName>
</protein>
<keyword evidence="1" id="KW-0150">Chloroplast</keyword>
<keyword evidence="1" id="KW-0934">Plastid</keyword>
<dbReference type="Proteomes" id="UP000198341">
    <property type="component" value="Chloroplast Pltd"/>
</dbReference>
<gene>
    <name evidence="1" type="ordered locus">BathyCg00315</name>
</gene>
<dbReference type="KEGG" id="bpg:BathyCg00315"/>
<evidence type="ECO:0000313" key="1">
    <source>
        <dbReference type="EMBL" id="CCO65907.1"/>
    </source>
</evidence>
<organism evidence="1 2">
    <name type="scientific">Bathycoccus prasinos</name>
    <dbReference type="NCBI Taxonomy" id="41875"/>
    <lineage>
        <taxon>Eukaryota</taxon>
        <taxon>Viridiplantae</taxon>
        <taxon>Chlorophyta</taxon>
        <taxon>Mamiellophyceae</taxon>
        <taxon>Mamiellales</taxon>
        <taxon>Bathycoccaceae</taxon>
        <taxon>Bathycoccus</taxon>
    </lineage>
</organism>
<dbReference type="EMBL" id="FO082259">
    <property type="protein sequence ID" value="CCO65907.1"/>
    <property type="molecule type" value="Genomic_DNA"/>
</dbReference>
<sequence length="77" mass="9220">MSKSKKGYYARFYEMENYSFTPIRPVTRFYLSSKLNPTNVHAFFLSFRAYKRSLELSVIRISTQFVNIRSLRILLII</sequence>
<dbReference type="AlphaFoldDB" id="K8F1J1"/>
<dbReference type="GeneID" id="20314186"/>